<evidence type="ECO:0000313" key="3">
    <source>
        <dbReference type="Proteomes" id="UP001280121"/>
    </source>
</evidence>
<organism evidence="2 3">
    <name type="scientific">Dipteronia dyeriana</name>
    <dbReference type="NCBI Taxonomy" id="168575"/>
    <lineage>
        <taxon>Eukaryota</taxon>
        <taxon>Viridiplantae</taxon>
        <taxon>Streptophyta</taxon>
        <taxon>Embryophyta</taxon>
        <taxon>Tracheophyta</taxon>
        <taxon>Spermatophyta</taxon>
        <taxon>Magnoliopsida</taxon>
        <taxon>eudicotyledons</taxon>
        <taxon>Gunneridae</taxon>
        <taxon>Pentapetalae</taxon>
        <taxon>rosids</taxon>
        <taxon>malvids</taxon>
        <taxon>Sapindales</taxon>
        <taxon>Sapindaceae</taxon>
        <taxon>Hippocastanoideae</taxon>
        <taxon>Acereae</taxon>
        <taxon>Dipteronia</taxon>
    </lineage>
</organism>
<name>A0AAD9XKW0_9ROSI</name>
<dbReference type="GO" id="GO:0016491">
    <property type="term" value="F:oxidoreductase activity"/>
    <property type="evidence" value="ECO:0007669"/>
    <property type="project" value="UniProtKB-KW"/>
</dbReference>
<keyword evidence="3" id="KW-1185">Reference proteome</keyword>
<dbReference type="AlphaFoldDB" id="A0AAD9XKW0"/>
<sequence length="118" mass="13599">MRRVFTANESPPDQHIDFHHQMAQMGSSEKKAVCRDHGGRGWKSTFLTDDKSVAEERATKLGIRLEWMEDDGVKRITRSLPVVRYDKSRQLENLVHQHGRLGSSGDCSFKDDHFWGQC</sequence>
<reference evidence="2" key="1">
    <citation type="journal article" date="2023" name="Plant J.">
        <title>Genome sequences and population genomics provide insights into the demographic history, inbreeding, and mutation load of two 'living fossil' tree species of Dipteronia.</title>
        <authorList>
            <person name="Feng Y."/>
            <person name="Comes H.P."/>
            <person name="Chen J."/>
            <person name="Zhu S."/>
            <person name="Lu R."/>
            <person name="Zhang X."/>
            <person name="Li P."/>
            <person name="Qiu J."/>
            <person name="Olsen K.M."/>
            <person name="Qiu Y."/>
        </authorList>
    </citation>
    <scope>NUCLEOTIDE SEQUENCE</scope>
    <source>
        <strain evidence="2">KIB01</strain>
    </source>
</reference>
<accession>A0AAD9XKW0</accession>
<dbReference type="Gene3D" id="3.60.130.10">
    <property type="entry name" value="Clavaminate synthase-like"/>
    <property type="match status" value="1"/>
</dbReference>
<evidence type="ECO:0000313" key="2">
    <source>
        <dbReference type="EMBL" id="KAK2661146.1"/>
    </source>
</evidence>
<proteinExistence type="predicted"/>
<keyword evidence="1" id="KW-0560">Oxidoreductase</keyword>
<comment type="caution">
    <text evidence="2">The sequence shown here is derived from an EMBL/GenBank/DDBJ whole genome shotgun (WGS) entry which is preliminary data.</text>
</comment>
<gene>
    <name evidence="2" type="ORF">Ddye_007679</name>
</gene>
<dbReference type="InterPro" id="IPR042098">
    <property type="entry name" value="TauD-like_sf"/>
</dbReference>
<evidence type="ECO:0000256" key="1">
    <source>
        <dbReference type="ARBA" id="ARBA00023002"/>
    </source>
</evidence>
<dbReference type="SUPFAM" id="SSF51197">
    <property type="entry name" value="Clavaminate synthase-like"/>
    <property type="match status" value="1"/>
</dbReference>
<dbReference type="EMBL" id="JANJYI010000002">
    <property type="protein sequence ID" value="KAK2661146.1"/>
    <property type="molecule type" value="Genomic_DNA"/>
</dbReference>
<dbReference type="Proteomes" id="UP001280121">
    <property type="component" value="Unassembled WGS sequence"/>
</dbReference>
<protein>
    <submittedName>
        <fullName evidence="2">Uncharacterized protein</fullName>
    </submittedName>
</protein>